<organism evidence="2 3">
    <name type="scientific">Vanrija albida</name>
    <dbReference type="NCBI Taxonomy" id="181172"/>
    <lineage>
        <taxon>Eukaryota</taxon>
        <taxon>Fungi</taxon>
        <taxon>Dikarya</taxon>
        <taxon>Basidiomycota</taxon>
        <taxon>Agaricomycotina</taxon>
        <taxon>Tremellomycetes</taxon>
        <taxon>Trichosporonales</taxon>
        <taxon>Trichosporonaceae</taxon>
        <taxon>Vanrija</taxon>
    </lineage>
</organism>
<feature type="compositionally biased region" description="Polar residues" evidence="1">
    <location>
        <begin position="42"/>
        <end position="51"/>
    </location>
</feature>
<evidence type="ECO:0000313" key="2">
    <source>
        <dbReference type="EMBL" id="KAL1412759.1"/>
    </source>
</evidence>
<proteinExistence type="predicted"/>
<dbReference type="GeneID" id="95981549"/>
<keyword evidence="3" id="KW-1185">Reference proteome</keyword>
<evidence type="ECO:0000313" key="3">
    <source>
        <dbReference type="Proteomes" id="UP001565368"/>
    </source>
</evidence>
<dbReference type="RefSeq" id="XP_069212703.1">
    <property type="nucleotide sequence ID" value="XM_069349159.1"/>
</dbReference>
<evidence type="ECO:0000256" key="1">
    <source>
        <dbReference type="SAM" id="MobiDB-lite"/>
    </source>
</evidence>
<comment type="caution">
    <text evidence="2">The sequence shown here is derived from an EMBL/GenBank/DDBJ whole genome shotgun (WGS) entry which is preliminary data.</text>
</comment>
<feature type="region of interest" description="Disordered" evidence="1">
    <location>
        <begin position="65"/>
        <end position="97"/>
    </location>
</feature>
<dbReference type="EMBL" id="JBBXJM010000001">
    <property type="protein sequence ID" value="KAL1412759.1"/>
    <property type="molecule type" value="Genomic_DNA"/>
</dbReference>
<name>A0ABR3QDH8_9TREE</name>
<feature type="compositionally biased region" description="Polar residues" evidence="1">
    <location>
        <begin position="8"/>
        <end position="24"/>
    </location>
</feature>
<gene>
    <name evidence="2" type="ORF">Q8F55_000506</name>
</gene>
<feature type="region of interest" description="Disordered" evidence="1">
    <location>
        <begin position="1"/>
        <end position="51"/>
    </location>
</feature>
<accession>A0ABR3QDH8</accession>
<dbReference type="Proteomes" id="UP001565368">
    <property type="component" value="Unassembled WGS sequence"/>
</dbReference>
<reference evidence="2 3" key="1">
    <citation type="submission" date="2023-08" db="EMBL/GenBank/DDBJ databases">
        <title>Annotated Genome Sequence of Vanrija albida AlHP1.</title>
        <authorList>
            <person name="Herzog R."/>
        </authorList>
    </citation>
    <scope>NUCLEOTIDE SEQUENCE [LARGE SCALE GENOMIC DNA]</scope>
    <source>
        <strain evidence="2 3">AlHP1</strain>
    </source>
</reference>
<sequence length="416" mass="46077">MPPRAKSPANTRPKTPTAGMTSSVAAPIRALRPATARPVSAPSGQSHGRTQDNLLHLIHAFFGPDSRPISSHKRPPQPTRQSHQPSPYPPYPPAKELHPADRLSTYLRLANIEDFSSWPTIVPNSKRQWAASLVPGLGGMGVEWTKRFKAAEMGRADGRALRSWDTGRDWSTGILEHLERHISDTPVEDSRRVRSESKFALHAAGFSASQCSDPIGPDQGLLNWLRGNVLETAVCALHMVRNSAHRFKFSTVSPVWRKPGDQDAGPPSTLWEGFGALVLHNTRNDHDRAMVVLARPPSVISGAMLGEFARSGSPDGWSHWPAERATTEAGQVNLLQAQVYDDCRHSRVYFFAVTTAEYWVFGQFNKAYTRCTVSPVITLSSREPNVIQCLTSWVVRSYDYRLCATDKRASQHRVAP</sequence>
<protein>
    <submittedName>
        <fullName evidence="2">Uncharacterized protein</fullName>
    </submittedName>
</protein>